<dbReference type="RefSeq" id="WP_206824907.1">
    <property type="nucleotide sequence ID" value="NZ_JAEMWU010000004.1"/>
</dbReference>
<dbReference type="EMBL" id="JAEMWU010000004">
    <property type="protein sequence ID" value="MBN8207087.1"/>
    <property type="molecule type" value="Genomic_DNA"/>
</dbReference>
<comment type="caution">
    <text evidence="2">The sequence shown here is derived from an EMBL/GenBank/DDBJ whole genome shotgun (WGS) entry which is preliminary data.</text>
</comment>
<dbReference type="InterPro" id="IPR036188">
    <property type="entry name" value="FAD/NAD-bd_sf"/>
</dbReference>
<dbReference type="Pfam" id="PF01494">
    <property type="entry name" value="FAD_binding_3"/>
    <property type="match status" value="1"/>
</dbReference>
<proteinExistence type="predicted"/>
<dbReference type="Gene3D" id="3.50.50.60">
    <property type="entry name" value="FAD/NAD(P)-binding domain"/>
    <property type="match status" value="1"/>
</dbReference>
<evidence type="ECO:0000313" key="3">
    <source>
        <dbReference type="Proteomes" id="UP000664385"/>
    </source>
</evidence>
<dbReference type="PRINTS" id="PR00420">
    <property type="entry name" value="RNGMNOXGNASE"/>
</dbReference>
<feature type="domain" description="FAD-binding" evidence="1">
    <location>
        <begin position="2"/>
        <end position="312"/>
    </location>
</feature>
<accession>A0A939DY41</accession>
<reference evidence="2" key="1">
    <citation type="submission" date="2020-12" db="EMBL/GenBank/DDBJ databases">
        <title>PHA producing bacteria isolated from mangrove.</title>
        <authorList>
            <person name="Zheng W."/>
            <person name="Yu S."/>
            <person name="Huang Y."/>
        </authorList>
    </citation>
    <scope>NUCLEOTIDE SEQUENCE</scope>
    <source>
        <strain evidence="2">GN8-5</strain>
    </source>
</reference>
<evidence type="ECO:0000259" key="1">
    <source>
        <dbReference type="Pfam" id="PF01494"/>
    </source>
</evidence>
<dbReference type="SUPFAM" id="SSF51905">
    <property type="entry name" value="FAD/NAD(P)-binding domain"/>
    <property type="match status" value="1"/>
</dbReference>
<dbReference type="Gene3D" id="3.30.9.10">
    <property type="entry name" value="D-Amino Acid Oxidase, subunit A, domain 2"/>
    <property type="match status" value="1"/>
</dbReference>
<dbReference type="PANTHER" id="PTHR46865">
    <property type="entry name" value="OXIDOREDUCTASE-RELATED"/>
    <property type="match status" value="1"/>
</dbReference>
<protein>
    <submittedName>
        <fullName evidence="2">FAD-binding domain</fullName>
    </submittedName>
</protein>
<dbReference type="PANTHER" id="PTHR46865:SF8">
    <property type="entry name" value="POSSIBLE OXIDOREDUCTASE"/>
    <property type="match status" value="1"/>
</dbReference>
<dbReference type="Proteomes" id="UP000664385">
    <property type="component" value="Unassembled WGS sequence"/>
</dbReference>
<dbReference type="InterPro" id="IPR051704">
    <property type="entry name" value="FAD_aromatic-hydroxylase"/>
</dbReference>
<organism evidence="2 3">
    <name type="scientific">Microbacterium esteraromaticum</name>
    <dbReference type="NCBI Taxonomy" id="57043"/>
    <lineage>
        <taxon>Bacteria</taxon>
        <taxon>Bacillati</taxon>
        <taxon>Actinomycetota</taxon>
        <taxon>Actinomycetes</taxon>
        <taxon>Micrococcales</taxon>
        <taxon>Microbacteriaceae</taxon>
        <taxon>Microbacterium</taxon>
    </lineage>
</organism>
<evidence type="ECO:0000313" key="2">
    <source>
        <dbReference type="EMBL" id="MBN8207087.1"/>
    </source>
</evidence>
<dbReference type="GO" id="GO:0071949">
    <property type="term" value="F:FAD binding"/>
    <property type="evidence" value="ECO:0007669"/>
    <property type="project" value="InterPro"/>
</dbReference>
<sequence>MDVLIVGAGIAGPTLAYWLKSFGFVPTLVERAPRLREGGYVVDFWGAGYDVAERMGIVPRLLAEGYRFRELREVDARGRRISHLDPIRLIDAARGRYVTIGRSDLSRAVFDALNGDVETIFDDTVETLDDDGDRVHVRFNGGATRSFDLVIGADGLHSRVRALTFGPESDYERYLGIVVAAFDVDGYLPRDELVAVTHTEVGAQMLRIALRDGSTMFCFMFRHDGDLPGEVDAQQELLRSRIGGMRGEARAVLDRMPQARTFYMDRASQIRMPSWSRGRIGLIGDAAACPSLLAGQGAALAMVEAYVLAVELRRAGLHTSPGERGDAFAAMQASLAGLVRKKQDAALGLGAAFAPRNRMQLYTRNTVLGLMGIPFVADLVMGRSLRDPVELPVAPL</sequence>
<dbReference type="AlphaFoldDB" id="A0A939DY41"/>
<dbReference type="NCBIfam" id="NF005761">
    <property type="entry name" value="PRK07588.1"/>
    <property type="match status" value="1"/>
</dbReference>
<dbReference type="InterPro" id="IPR002938">
    <property type="entry name" value="FAD-bd"/>
</dbReference>
<gene>
    <name evidence="2" type="ORF">JF543_14120</name>
</gene>
<name>A0A939DY41_9MICO</name>